<protein>
    <submittedName>
        <fullName evidence="3">20461_t:CDS:1</fullName>
    </submittedName>
</protein>
<feature type="non-terminal residue" evidence="3">
    <location>
        <position position="1"/>
    </location>
</feature>
<evidence type="ECO:0000313" key="3">
    <source>
        <dbReference type="EMBL" id="CAG8783495.1"/>
    </source>
</evidence>
<dbReference type="EMBL" id="CAJVQB010017269">
    <property type="protein sequence ID" value="CAG8783495.1"/>
    <property type="molecule type" value="Genomic_DNA"/>
</dbReference>
<feature type="compositionally biased region" description="Polar residues" evidence="2">
    <location>
        <begin position="227"/>
        <end position="242"/>
    </location>
</feature>
<reference evidence="3 4" key="1">
    <citation type="submission" date="2021-06" db="EMBL/GenBank/DDBJ databases">
        <authorList>
            <person name="Kallberg Y."/>
            <person name="Tangrot J."/>
            <person name="Rosling A."/>
        </authorList>
    </citation>
    <scope>NUCLEOTIDE SEQUENCE [LARGE SCALE GENOMIC DNA]</scope>
    <source>
        <strain evidence="3 4">120-4 pot B 10/14</strain>
    </source>
</reference>
<organism evidence="3 4">
    <name type="scientific">Gigaspora margarita</name>
    <dbReference type="NCBI Taxonomy" id="4874"/>
    <lineage>
        <taxon>Eukaryota</taxon>
        <taxon>Fungi</taxon>
        <taxon>Fungi incertae sedis</taxon>
        <taxon>Mucoromycota</taxon>
        <taxon>Glomeromycotina</taxon>
        <taxon>Glomeromycetes</taxon>
        <taxon>Diversisporales</taxon>
        <taxon>Gigasporaceae</taxon>
        <taxon>Gigaspora</taxon>
    </lineage>
</organism>
<feature type="region of interest" description="Disordered" evidence="2">
    <location>
        <begin position="118"/>
        <end position="142"/>
    </location>
</feature>
<feature type="compositionally biased region" description="Basic and acidic residues" evidence="2">
    <location>
        <begin position="118"/>
        <end position="139"/>
    </location>
</feature>
<comment type="caution">
    <text evidence="3">The sequence shown here is derived from an EMBL/GenBank/DDBJ whole genome shotgun (WGS) entry which is preliminary data.</text>
</comment>
<evidence type="ECO:0000256" key="2">
    <source>
        <dbReference type="SAM" id="MobiDB-lite"/>
    </source>
</evidence>
<feature type="compositionally biased region" description="Acidic residues" evidence="2">
    <location>
        <begin position="214"/>
        <end position="224"/>
    </location>
</feature>
<keyword evidence="1" id="KW-0175">Coiled coil</keyword>
<feature type="compositionally biased region" description="Basic and acidic residues" evidence="2">
    <location>
        <begin position="264"/>
        <end position="275"/>
    </location>
</feature>
<evidence type="ECO:0000313" key="4">
    <source>
        <dbReference type="Proteomes" id="UP000789901"/>
    </source>
</evidence>
<accession>A0ABN7VL41</accession>
<sequence>KVNDYEKLLQKVLNICNALSKEMDQKKEEITGMNAALELEDLVVNPIKNFSENRESMFKSCRTSTKMILVTYYDLNKLVEETLNNAEFESDKIQKIELEVLLKEVTAKCNALVQKLVPREKEPTQEPKGKSYNKKDNGRNNKGLVDNIEVLTEKEMLDHACELWIEKIKKFQGTAKWDRRKEDMKGPTEKMILSHTSEGWMRKVKEKLTKENDKDENEPNDIDDSNSKTIVNNRKKNGTINMWNRRKSDQTKNKNSGNAPVKTCETRDELDREVI</sequence>
<name>A0ABN7VL41_GIGMA</name>
<feature type="region of interest" description="Disordered" evidence="2">
    <location>
        <begin position="209"/>
        <end position="275"/>
    </location>
</feature>
<evidence type="ECO:0000256" key="1">
    <source>
        <dbReference type="SAM" id="Coils"/>
    </source>
</evidence>
<proteinExistence type="predicted"/>
<keyword evidence="4" id="KW-1185">Reference proteome</keyword>
<feature type="coiled-coil region" evidence="1">
    <location>
        <begin position="2"/>
        <end position="36"/>
    </location>
</feature>
<gene>
    <name evidence="3" type="ORF">GMARGA_LOCUS20063</name>
</gene>
<dbReference type="Proteomes" id="UP000789901">
    <property type="component" value="Unassembled WGS sequence"/>
</dbReference>